<dbReference type="AlphaFoldDB" id="A0A0K8MF00"/>
<organism evidence="1 2">
    <name type="scientific">Caedimonas varicaedens</name>
    <dbReference type="NCBI Taxonomy" id="1629334"/>
    <lineage>
        <taxon>Bacteria</taxon>
        <taxon>Pseudomonadati</taxon>
        <taxon>Pseudomonadota</taxon>
        <taxon>Alphaproteobacteria</taxon>
        <taxon>Holosporales</taxon>
        <taxon>Caedimonadaceae</taxon>
        <taxon>Caedimonas</taxon>
    </lineage>
</organism>
<keyword evidence="2" id="KW-1185">Reference proteome</keyword>
<gene>
    <name evidence="1" type="ORF">Cva_01715</name>
</gene>
<proteinExistence type="predicted"/>
<dbReference type="Proteomes" id="UP000036771">
    <property type="component" value="Unassembled WGS sequence"/>
</dbReference>
<accession>A0A0K8MF00</accession>
<protein>
    <submittedName>
        <fullName evidence="1">Uncharacterized protein</fullName>
    </submittedName>
</protein>
<evidence type="ECO:0000313" key="2">
    <source>
        <dbReference type="Proteomes" id="UP000036771"/>
    </source>
</evidence>
<sequence length="79" mass="9146">MSADNREVSVDNQALMVAVFTQRRTQLLHRLFGDMAGVVVVILQITQFHRACVPFQHRHTFPRVATIPEEGYNRSMRCF</sequence>
<reference evidence="1 2" key="1">
    <citation type="submission" date="2015-03" db="EMBL/GenBank/DDBJ databases">
        <title>Caedibacter varicaedens, whole genome shotgun sequence.</title>
        <authorList>
            <person name="Suzuki H."/>
            <person name="Dapper A.L."/>
            <person name="Gibson A.K."/>
            <person name="Jackson C."/>
            <person name="Lee H."/>
            <person name="Pejaver V.R."/>
            <person name="Doak T."/>
            <person name="Lynch M."/>
        </authorList>
    </citation>
    <scope>NUCLEOTIDE SEQUENCE [LARGE SCALE GENOMIC DNA]</scope>
</reference>
<name>A0A0K8MF00_9PROT</name>
<dbReference type="STRING" id="1629334.Cva_01715"/>
<comment type="caution">
    <text evidence="1">The sequence shown here is derived from an EMBL/GenBank/DDBJ whole genome shotgun (WGS) entry which is preliminary data.</text>
</comment>
<evidence type="ECO:0000313" key="1">
    <source>
        <dbReference type="EMBL" id="GAO99042.1"/>
    </source>
</evidence>
<dbReference type="EMBL" id="BBVC01000118">
    <property type="protein sequence ID" value="GAO99042.1"/>
    <property type="molecule type" value="Genomic_DNA"/>
</dbReference>